<keyword evidence="6" id="KW-1185">Reference proteome</keyword>
<dbReference type="InterPro" id="IPR050902">
    <property type="entry name" value="ABC_Transporter_SBP"/>
</dbReference>
<gene>
    <name evidence="5" type="primary">btuF</name>
    <name evidence="5" type="ORF">PAESOLCIP111_01653</name>
</gene>
<dbReference type="Proteomes" id="UP000693672">
    <property type="component" value="Unassembled WGS sequence"/>
</dbReference>
<dbReference type="InterPro" id="IPR002491">
    <property type="entry name" value="ABC_transptr_periplasmic_BD"/>
</dbReference>
<dbReference type="RefSeq" id="WP_218091454.1">
    <property type="nucleotide sequence ID" value="NZ_CAJVAS010000005.1"/>
</dbReference>
<keyword evidence="2 3" id="KW-0732">Signal</keyword>
<protein>
    <submittedName>
        <fullName evidence="5">Vitamin B12-binding protein</fullName>
    </submittedName>
</protein>
<feature type="signal peptide" evidence="3">
    <location>
        <begin position="1"/>
        <end position="31"/>
    </location>
</feature>
<dbReference type="GO" id="GO:0071281">
    <property type="term" value="P:cellular response to iron ion"/>
    <property type="evidence" value="ECO:0007669"/>
    <property type="project" value="TreeGrafter"/>
</dbReference>
<dbReference type="EMBL" id="CAJVAS010000005">
    <property type="protein sequence ID" value="CAG7613864.1"/>
    <property type="molecule type" value="Genomic_DNA"/>
</dbReference>
<name>A0A916JXR0_9BACL</name>
<accession>A0A916JXR0</accession>
<dbReference type="PANTHER" id="PTHR30535:SF34">
    <property type="entry name" value="MOLYBDATE-BINDING PROTEIN MOLA"/>
    <property type="match status" value="1"/>
</dbReference>
<dbReference type="Pfam" id="PF01497">
    <property type="entry name" value="Peripla_BP_2"/>
    <property type="match status" value="1"/>
</dbReference>
<evidence type="ECO:0000259" key="4">
    <source>
        <dbReference type="PROSITE" id="PS50983"/>
    </source>
</evidence>
<dbReference type="InterPro" id="IPR054828">
    <property type="entry name" value="Vit_B12_bind_prot"/>
</dbReference>
<sequence>MWDNRWNKLKRSIAVVSLSAALAAVMVGCGAKDKLEGQGEAAAPPKAGGGEVQAGNAAKKTVYPLKVTDATGKEFVFAKAPERIASVSPAETETLFALGLGDKIVGVSDFCDYPAEAKAKPKLGSIVKPNEEALIAAGADLVVTGVSMQTPAVEKLRGLKVNLFKLEPKTINDVIRNVRMMGQIFDRQEQAEKLAASMEADRKKVTDAVKDVAPEQKKKVFIEFSPGWTVGKGEFIDELITLSGGVNVASSEKGYVKISEEKIIAANPQVILYPKNLIDDQSKKTLDQIIRERSGWNQIEAVKSNKLAGVDKDTMSRPGPRITQALVEFAKGIYPERVK</sequence>
<feature type="domain" description="Fe/B12 periplasmic-binding" evidence="4">
    <location>
        <begin position="83"/>
        <end position="337"/>
    </location>
</feature>
<comment type="similarity">
    <text evidence="1">Belongs to the bacterial solute-binding protein 8 family.</text>
</comment>
<dbReference type="CDD" id="cd01143">
    <property type="entry name" value="YvrC"/>
    <property type="match status" value="1"/>
</dbReference>
<evidence type="ECO:0000313" key="6">
    <source>
        <dbReference type="Proteomes" id="UP000693672"/>
    </source>
</evidence>
<dbReference type="NCBIfam" id="NF038402">
    <property type="entry name" value="TroA_like"/>
    <property type="match status" value="1"/>
</dbReference>
<evidence type="ECO:0000313" key="5">
    <source>
        <dbReference type="EMBL" id="CAG7613864.1"/>
    </source>
</evidence>
<feature type="chain" id="PRO_5037321527" evidence="3">
    <location>
        <begin position="32"/>
        <end position="339"/>
    </location>
</feature>
<dbReference type="PANTHER" id="PTHR30535">
    <property type="entry name" value="VITAMIN B12-BINDING PROTEIN"/>
    <property type="match status" value="1"/>
</dbReference>
<evidence type="ECO:0000256" key="1">
    <source>
        <dbReference type="ARBA" id="ARBA00008814"/>
    </source>
</evidence>
<dbReference type="PROSITE" id="PS51257">
    <property type="entry name" value="PROKAR_LIPOPROTEIN"/>
    <property type="match status" value="1"/>
</dbReference>
<evidence type="ECO:0000256" key="3">
    <source>
        <dbReference type="SAM" id="SignalP"/>
    </source>
</evidence>
<comment type="caution">
    <text evidence="5">The sequence shown here is derived from an EMBL/GenBank/DDBJ whole genome shotgun (WGS) entry which is preliminary data.</text>
</comment>
<organism evidence="5 6">
    <name type="scientific">Paenibacillus solanacearum</name>
    <dbReference type="NCBI Taxonomy" id="2048548"/>
    <lineage>
        <taxon>Bacteria</taxon>
        <taxon>Bacillati</taxon>
        <taxon>Bacillota</taxon>
        <taxon>Bacilli</taxon>
        <taxon>Bacillales</taxon>
        <taxon>Paenibacillaceae</taxon>
        <taxon>Paenibacillus</taxon>
    </lineage>
</organism>
<reference evidence="5" key="1">
    <citation type="submission" date="2021-06" db="EMBL/GenBank/DDBJ databases">
        <authorList>
            <person name="Criscuolo A."/>
        </authorList>
    </citation>
    <scope>NUCLEOTIDE SEQUENCE</scope>
    <source>
        <strain evidence="5">CIP111600</strain>
    </source>
</reference>
<dbReference type="AlphaFoldDB" id="A0A916JXR0"/>
<dbReference type="PROSITE" id="PS50983">
    <property type="entry name" value="FE_B12_PBP"/>
    <property type="match status" value="1"/>
</dbReference>
<proteinExistence type="inferred from homology"/>
<evidence type="ECO:0000256" key="2">
    <source>
        <dbReference type="ARBA" id="ARBA00022729"/>
    </source>
</evidence>